<evidence type="ECO:0000256" key="9">
    <source>
        <dbReference type="ARBA" id="ARBA00023012"/>
    </source>
</evidence>
<evidence type="ECO:0000256" key="5">
    <source>
        <dbReference type="ARBA" id="ARBA00022679"/>
    </source>
</evidence>
<reference evidence="12" key="1">
    <citation type="journal article" date="2014" name="Int. J. Syst. Evol. Microbiol.">
        <title>Complete genome sequence of Corynebacterium casei LMG S-19264T (=DSM 44701T), isolated from a smear-ripened cheese.</title>
        <authorList>
            <consortium name="US DOE Joint Genome Institute (JGI-PGF)"/>
            <person name="Walter F."/>
            <person name="Albersmeier A."/>
            <person name="Kalinowski J."/>
            <person name="Ruckert C."/>
        </authorList>
    </citation>
    <scope>NUCLEOTIDE SEQUENCE</scope>
    <source>
        <strain evidence="12">CGMCC 1.15760</strain>
    </source>
</reference>
<dbReference type="AlphaFoldDB" id="A0A917FXE3"/>
<evidence type="ECO:0000313" key="12">
    <source>
        <dbReference type="EMBL" id="GGG11107.1"/>
    </source>
</evidence>
<evidence type="ECO:0000256" key="10">
    <source>
        <dbReference type="SAM" id="Phobius"/>
    </source>
</evidence>
<dbReference type="InterPro" id="IPR004358">
    <property type="entry name" value="Sig_transdc_His_kin-like_C"/>
</dbReference>
<keyword evidence="6" id="KW-0547">Nucleotide-binding</keyword>
<dbReference type="Gene3D" id="3.30.565.10">
    <property type="entry name" value="Histidine kinase-like ATPase, C-terminal domain"/>
    <property type="match status" value="1"/>
</dbReference>
<feature type="transmembrane region" description="Helical" evidence="10">
    <location>
        <begin position="12"/>
        <end position="36"/>
    </location>
</feature>
<evidence type="ECO:0000313" key="13">
    <source>
        <dbReference type="Proteomes" id="UP000616608"/>
    </source>
</evidence>
<protein>
    <recommendedName>
        <fullName evidence="3">histidine kinase</fullName>
        <ecNumber evidence="3">2.7.13.3</ecNumber>
    </recommendedName>
</protein>
<feature type="domain" description="Histidine kinase" evidence="11">
    <location>
        <begin position="339"/>
        <end position="542"/>
    </location>
</feature>
<dbReference type="InterPro" id="IPR003661">
    <property type="entry name" value="HisK_dim/P_dom"/>
</dbReference>
<reference evidence="12" key="2">
    <citation type="submission" date="2020-09" db="EMBL/GenBank/DDBJ databases">
        <authorList>
            <person name="Sun Q."/>
            <person name="Zhou Y."/>
        </authorList>
    </citation>
    <scope>NUCLEOTIDE SEQUENCE</scope>
    <source>
        <strain evidence="12">CGMCC 1.15760</strain>
    </source>
</reference>
<evidence type="ECO:0000256" key="7">
    <source>
        <dbReference type="ARBA" id="ARBA00022777"/>
    </source>
</evidence>
<gene>
    <name evidence="12" type="ORF">GCM10007425_01790</name>
</gene>
<evidence type="ECO:0000256" key="6">
    <source>
        <dbReference type="ARBA" id="ARBA00022741"/>
    </source>
</evidence>
<evidence type="ECO:0000256" key="2">
    <source>
        <dbReference type="ARBA" id="ARBA00004370"/>
    </source>
</evidence>
<dbReference type="SUPFAM" id="SSF55874">
    <property type="entry name" value="ATPase domain of HSP90 chaperone/DNA topoisomerase II/histidine kinase"/>
    <property type="match status" value="1"/>
</dbReference>
<evidence type="ECO:0000256" key="4">
    <source>
        <dbReference type="ARBA" id="ARBA00022553"/>
    </source>
</evidence>
<dbReference type="PANTHER" id="PTHR42878:SF7">
    <property type="entry name" value="SENSOR HISTIDINE KINASE GLRK"/>
    <property type="match status" value="1"/>
</dbReference>
<evidence type="ECO:0000256" key="3">
    <source>
        <dbReference type="ARBA" id="ARBA00012438"/>
    </source>
</evidence>
<dbReference type="RefSeq" id="WP_188613128.1">
    <property type="nucleotide sequence ID" value="NZ_BMJT01000001.1"/>
</dbReference>
<dbReference type="GO" id="GO:0000155">
    <property type="term" value="F:phosphorelay sensor kinase activity"/>
    <property type="evidence" value="ECO:0007669"/>
    <property type="project" value="InterPro"/>
</dbReference>
<keyword evidence="7 12" id="KW-0418">Kinase</keyword>
<evidence type="ECO:0000259" key="11">
    <source>
        <dbReference type="PROSITE" id="PS50109"/>
    </source>
</evidence>
<dbReference type="InterPro" id="IPR036890">
    <property type="entry name" value="HATPase_C_sf"/>
</dbReference>
<name>A0A917FXE3_9BACI</name>
<accession>A0A917FXE3</accession>
<comment type="catalytic activity">
    <reaction evidence="1">
        <text>ATP + protein L-histidine = ADP + protein N-phospho-L-histidine.</text>
        <dbReference type="EC" id="2.7.13.3"/>
    </reaction>
</comment>
<dbReference type="InterPro" id="IPR036097">
    <property type="entry name" value="HisK_dim/P_sf"/>
</dbReference>
<dbReference type="PROSITE" id="PS50109">
    <property type="entry name" value="HIS_KIN"/>
    <property type="match status" value="1"/>
</dbReference>
<dbReference type="PRINTS" id="PR00344">
    <property type="entry name" value="BCTRLSENSOR"/>
</dbReference>
<comment type="subcellular location">
    <subcellularLocation>
        <location evidence="2">Membrane</location>
    </subcellularLocation>
</comment>
<dbReference type="CDD" id="cd00082">
    <property type="entry name" value="HisKA"/>
    <property type="match status" value="1"/>
</dbReference>
<dbReference type="Gene3D" id="1.10.287.130">
    <property type="match status" value="1"/>
</dbReference>
<keyword evidence="4" id="KW-0597">Phosphoprotein</keyword>
<keyword evidence="13" id="KW-1185">Reference proteome</keyword>
<organism evidence="12 13">
    <name type="scientific">Lysinibacillus alkalisoli</name>
    <dbReference type="NCBI Taxonomy" id="1911548"/>
    <lineage>
        <taxon>Bacteria</taxon>
        <taxon>Bacillati</taxon>
        <taxon>Bacillota</taxon>
        <taxon>Bacilli</taxon>
        <taxon>Bacillales</taxon>
        <taxon>Bacillaceae</taxon>
        <taxon>Lysinibacillus</taxon>
    </lineage>
</organism>
<evidence type="ECO:0000256" key="8">
    <source>
        <dbReference type="ARBA" id="ARBA00022840"/>
    </source>
</evidence>
<dbReference type="Pfam" id="PF02518">
    <property type="entry name" value="HATPase_c"/>
    <property type="match status" value="1"/>
</dbReference>
<dbReference type="EC" id="2.7.13.3" evidence="3"/>
<dbReference type="InterPro" id="IPR003594">
    <property type="entry name" value="HATPase_dom"/>
</dbReference>
<dbReference type="Pfam" id="PF00512">
    <property type="entry name" value="HisKA"/>
    <property type="match status" value="1"/>
</dbReference>
<dbReference type="EMBL" id="BMJT01000001">
    <property type="protein sequence ID" value="GGG11107.1"/>
    <property type="molecule type" value="Genomic_DNA"/>
</dbReference>
<dbReference type="GO" id="GO:0030295">
    <property type="term" value="F:protein kinase activator activity"/>
    <property type="evidence" value="ECO:0007669"/>
    <property type="project" value="TreeGrafter"/>
</dbReference>
<dbReference type="GO" id="GO:0007234">
    <property type="term" value="P:osmosensory signaling via phosphorelay pathway"/>
    <property type="evidence" value="ECO:0007669"/>
    <property type="project" value="TreeGrafter"/>
</dbReference>
<dbReference type="InterPro" id="IPR050351">
    <property type="entry name" value="BphY/WalK/GraS-like"/>
</dbReference>
<sequence length="542" mass="62975">MKGGKRLTLRFVLYFMMFYIFIIIALIGSLVAILYFEAKGKSTDILIMEDFEMEDYMEQIDGKPRIKDNLIKQAKDNGGELYLLTKDLDVLQFTGEDCELCQATVDDWHEFTRPMARKWKVSPYYIYFVPNDPFAEWQSKVVDEYRANQQLSKKLVAQLTEENIAVDIYNEHKRIAVFGEQYPVLTKADLITSQTSMFEKQEFTKLIDLDNETIVLRQPNELYRSFDDTMVRVIKIMALAFLVMHLLLLFGVILLSISISRQFVRPVIYLISRIERLARFDYSKPEKNFLYNSRNNRMKRKYVLFQPVDESLNNLAERLSFNERQIKGSEQLREEWITGLSHDLKTPLSSILGYSAMLNSDYEWTQEEIHQFAAVMQEKALYMDALIQDLTYTYQLKNGAVTLTRERIDLQEWMQQFDDEDVDVLIDVAYKIEADKVLLQRIFDNLVNNAKKHTPEQTKVLITASQEANAIIVNVRDYGPGIPQQELDNLFERYYRGTNTTDDVSGTGLGLAITKQLIALHGGNISILSSRNGTIFRVILPK</sequence>
<dbReference type="InterPro" id="IPR005467">
    <property type="entry name" value="His_kinase_dom"/>
</dbReference>
<dbReference type="SUPFAM" id="SSF47384">
    <property type="entry name" value="Homodimeric domain of signal transducing histidine kinase"/>
    <property type="match status" value="1"/>
</dbReference>
<dbReference type="CDD" id="cd00075">
    <property type="entry name" value="HATPase"/>
    <property type="match status" value="1"/>
</dbReference>
<dbReference type="SMART" id="SM00387">
    <property type="entry name" value="HATPase_c"/>
    <property type="match status" value="1"/>
</dbReference>
<dbReference type="SMART" id="SM00388">
    <property type="entry name" value="HisKA"/>
    <property type="match status" value="1"/>
</dbReference>
<keyword evidence="10" id="KW-0472">Membrane</keyword>
<dbReference type="Proteomes" id="UP000616608">
    <property type="component" value="Unassembled WGS sequence"/>
</dbReference>
<proteinExistence type="predicted"/>
<comment type="caution">
    <text evidence="12">The sequence shown here is derived from an EMBL/GenBank/DDBJ whole genome shotgun (WGS) entry which is preliminary data.</text>
</comment>
<evidence type="ECO:0000256" key="1">
    <source>
        <dbReference type="ARBA" id="ARBA00000085"/>
    </source>
</evidence>
<dbReference type="GO" id="GO:0000156">
    <property type="term" value="F:phosphorelay response regulator activity"/>
    <property type="evidence" value="ECO:0007669"/>
    <property type="project" value="TreeGrafter"/>
</dbReference>
<keyword evidence="10" id="KW-0812">Transmembrane</keyword>
<keyword evidence="9" id="KW-0902">Two-component regulatory system</keyword>
<keyword evidence="5" id="KW-0808">Transferase</keyword>
<dbReference type="GO" id="GO:0005524">
    <property type="term" value="F:ATP binding"/>
    <property type="evidence" value="ECO:0007669"/>
    <property type="project" value="UniProtKB-KW"/>
</dbReference>
<feature type="transmembrane region" description="Helical" evidence="10">
    <location>
        <begin position="233"/>
        <end position="257"/>
    </location>
</feature>
<dbReference type="PANTHER" id="PTHR42878">
    <property type="entry name" value="TWO-COMPONENT HISTIDINE KINASE"/>
    <property type="match status" value="1"/>
</dbReference>
<keyword evidence="10" id="KW-1133">Transmembrane helix</keyword>
<keyword evidence="8" id="KW-0067">ATP-binding</keyword>